<keyword evidence="8 9" id="KW-0472">Membrane</keyword>
<proteinExistence type="inferred from homology"/>
<evidence type="ECO:0000256" key="1">
    <source>
        <dbReference type="ARBA" id="ARBA00004651"/>
    </source>
</evidence>
<comment type="subcellular location">
    <subcellularLocation>
        <location evidence="1">Cell membrane</location>
        <topology evidence="1">Multi-pass membrane protein</topology>
    </subcellularLocation>
</comment>
<feature type="transmembrane region" description="Helical" evidence="9">
    <location>
        <begin position="50"/>
        <end position="72"/>
    </location>
</feature>
<evidence type="ECO:0000256" key="7">
    <source>
        <dbReference type="ARBA" id="ARBA00022989"/>
    </source>
</evidence>
<evidence type="ECO:0000259" key="10">
    <source>
        <dbReference type="PROSITE" id="PS50857"/>
    </source>
</evidence>
<comment type="similarity">
    <text evidence="2">Belongs to the cytochrome c oxidase subunit 2 family.</text>
</comment>
<dbReference type="RefSeq" id="WP_048847562.1">
    <property type="nucleotide sequence ID" value="NZ_BALE01000010.1"/>
</dbReference>
<dbReference type="InterPro" id="IPR045187">
    <property type="entry name" value="CcO_II"/>
</dbReference>
<dbReference type="Pfam" id="PF00116">
    <property type="entry name" value="COX2"/>
    <property type="match status" value="1"/>
</dbReference>
<dbReference type="PROSITE" id="PS50857">
    <property type="entry name" value="COX2_CUA"/>
    <property type="match status" value="1"/>
</dbReference>
<evidence type="ECO:0000256" key="4">
    <source>
        <dbReference type="ARBA" id="ARBA00022475"/>
    </source>
</evidence>
<evidence type="ECO:0000256" key="6">
    <source>
        <dbReference type="ARBA" id="ARBA00022982"/>
    </source>
</evidence>
<protein>
    <submittedName>
        <fullName evidence="11">Cytochrome c oxidase, subunit II</fullName>
    </submittedName>
</protein>
<evidence type="ECO:0000313" key="11">
    <source>
        <dbReference type="EMBL" id="GAN53522.1"/>
    </source>
</evidence>
<evidence type="ECO:0000256" key="3">
    <source>
        <dbReference type="ARBA" id="ARBA00022448"/>
    </source>
</evidence>
<dbReference type="SUPFAM" id="SSF49503">
    <property type="entry name" value="Cupredoxins"/>
    <property type="match status" value="1"/>
</dbReference>
<organism evidence="11 12">
    <name type="scientific">Tanticharoenia sakaeratensis NBRC 103193</name>
    <dbReference type="NCBI Taxonomy" id="1231623"/>
    <lineage>
        <taxon>Bacteria</taxon>
        <taxon>Pseudomonadati</taxon>
        <taxon>Pseudomonadota</taxon>
        <taxon>Alphaproteobacteria</taxon>
        <taxon>Acetobacterales</taxon>
        <taxon>Acetobacteraceae</taxon>
        <taxon>Tanticharoenia</taxon>
    </lineage>
</organism>
<name>A0A0D6MIR8_9PROT</name>
<evidence type="ECO:0000256" key="9">
    <source>
        <dbReference type="SAM" id="Phobius"/>
    </source>
</evidence>
<keyword evidence="3" id="KW-0813">Transport</keyword>
<dbReference type="CDD" id="cd04212">
    <property type="entry name" value="CuRO_UO_II"/>
    <property type="match status" value="1"/>
</dbReference>
<feature type="transmembrane region" description="Helical" evidence="9">
    <location>
        <begin position="92"/>
        <end position="111"/>
    </location>
</feature>
<dbReference type="PANTHER" id="PTHR22888">
    <property type="entry name" value="CYTOCHROME C OXIDASE, SUBUNIT II"/>
    <property type="match status" value="1"/>
</dbReference>
<dbReference type="PROSITE" id="PS51257">
    <property type="entry name" value="PROKAR_LIPOPROTEIN"/>
    <property type="match status" value="1"/>
</dbReference>
<keyword evidence="7 9" id="KW-1133">Transmembrane helix</keyword>
<dbReference type="STRING" id="1231623.Tasa_010_069"/>
<dbReference type="InterPro" id="IPR008972">
    <property type="entry name" value="Cupredoxin"/>
</dbReference>
<dbReference type="EMBL" id="BALE01000010">
    <property type="protein sequence ID" value="GAN53522.1"/>
    <property type="molecule type" value="Genomic_DNA"/>
</dbReference>
<keyword evidence="4" id="KW-1003">Cell membrane</keyword>
<comment type="caution">
    <text evidence="11">The sequence shown here is derived from an EMBL/GenBank/DDBJ whole genome shotgun (WGS) entry which is preliminary data.</text>
</comment>
<dbReference type="GO" id="GO:0042773">
    <property type="term" value="P:ATP synthesis coupled electron transport"/>
    <property type="evidence" value="ECO:0007669"/>
    <property type="project" value="TreeGrafter"/>
</dbReference>
<keyword evidence="5 9" id="KW-0812">Transmembrane</keyword>
<dbReference type="GO" id="GO:0005886">
    <property type="term" value="C:plasma membrane"/>
    <property type="evidence" value="ECO:0007669"/>
    <property type="project" value="UniProtKB-SubCell"/>
</dbReference>
<accession>A0A0D6MIR8</accession>
<feature type="domain" description="Cytochrome oxidase subunit II copper A binding" evidence="10">
    <location>
        <begin position="125"/>
        <end position="237"/>
    </location>
</feature>
<dbReference type="Gene3D" id="2.60.40.420">
    <property type="entry name" value="Cupredoxins - blue copper proteins"/>
    <property type="match status" value="1"/>
</dbReference>
<dbReference type="SUPFAM" id="SSF81464">
    <property type="entry name" value="Cytochrome c oxidase subunit II-like, transmembrane region"/>
    <property type="match status" value="1"/>
</dbReference>
<dbReference type="OrthoDB" id="9781261at2"/>
<keyword evidence="12" id="KW-1185">Reference proteome</keyword>
<gene>
    <name evidence="11" type="ORF">Tasa_010_069</name>
</gene>
<dbReference type="Gene3D" id="1.10.287.90">
    <property type="match status" value="1"/>
</dbReference>
<dbReference type="InterPro" id="IPR002429">
    <property type="entry name" value="CcO_II-like_C"/>
</dbReference>
<dbReference type="PANTHER" id="PTHR22888:SF18">
    <property type="entry name" value="CYTOCHROME BO(3) UBIQUINOL OXIDASE SUBUNIT 2"/>
    <property type="match status" value="1"/>
</dbReference>
<reference evidence="11 12" key="1">
    <citation type="submission" date="2012-10" db="EMBL/GenBank/DDBJ databases">
        <title>Genome sequencing of Tanticharoenia sakaeratensis NBRC 103193.</title>
        <authorList>
            <person name="Azuma Y."/>
            <person name="Hadano H."/>
            <person name="Hirakawa H."/>
            <person name="Matsushita K."/>
        </authorList>
    </citation>
    <scope>NUCLEOTIDE SEQUENCE [LARGE SCALE GENOMIC DNA]</scope>
    <source>
        <strain evidence="11 12">NBRC 103193</strain>
    </source>
</reference>
<dbReference type="InterPro" id="IPR034227">
    <property type="entry name" value="CuRO_UO_II"/>
</dbReference>
<sequence>MRRACGRRIASGLGATLASVFLSGCGTPGSSFMSPGGIVAASQRHWLIEILLILTVVAAPIFIGLPLCIWRYRRHAGGAYRPNWGLSRPLEYVIWGVPCLIVLLLSLLVIGPENRFSPYDPLPGPPPLRVQVVALNWKWLFIYPDQHVASVDKLAIPAGRPVRFFLTSDSTMQSFFIPALGSQIYAMAGMVTQLNLQAINPGHFDGKNTQFNGMGFQDDRFDVEALSENDFQAWINRLKTQPRLDTATYAVIARQGSAQEAAHTLAQASSLTGMPSFSEAPPDLFKSVVDRYSPSMATK</sequence>
<dbReference type="GO" id="GO:0004129">
    <property type="term" value="F:cytochrome-c oxidase activity"/>
    <property type="evidence" value="ECO:0007669"/>
    <property type="project" value="InterPro"/>
</dbReference>
<keyword evidence="6" id="KW-0249">Electron transport</keyword>
<evidence type="ECO:0000256" key="5">
    <source>
        <dbReference type="ARBA" id="ARBA00022692"/>
    </source>
</evidence>
<evidence type="ECO:0000313" key="12">
    <source>
        <dbReference type="Proteomes" id="UP000032679"/>
    </source>
</evidence>
<evidence type="ECO:0000256" key="8">
    <source>
        <dbReference type="ARBA" id="ARBA00023136"/>
    </source>
</evidence>
<dbReference type="GO" id="GO:0005507">
    <property type="term" value="F:copper ion binding"/>
    <property type="evidence" value="ECO:0007669"/>
    <property type="project" value="InterPro"/>
</dbReference>
<dbReference type="AlphaFoldDB" id="A0A0D6MIR8"/>
<dbReference type="Proteomes" id="UP000032679">
    <property type="component" value="Unassembled WGS sequence"/>
</dbReference>
<dbReference type="InterPro" id="IPR036257">
    <property type="entry name" value="Cyt_c_oxidase_su2_TM_sf"/>
</dbReference>
<evidence type="ECO:0000256" key="2">
    <source>
        <dbReference type="ARBA" id="ARBA00007866"/>
    </source>
</evidence>